<gene>
    <name evidence="2" type="primary">ATP8</name>
</gene>
<sequence>MPQLFPMNWNLLTLYFMIIMIMMTMLLYFNYKPISTHSKMNKKTFVKFWKW</sequence>
<evidence type="ECO:0000256" key="1">
    <source>
        <dbReference type="SAM" id="Phobius"/>
    </source>
</evidence>
<protein>
    <submittedName>
        <fullName evidence="2">ATP synthase subunit 8</fullName>
    </submittedName>
</protein>
<keyword evidence="1" id="KW-0812">Transmembrane</keyword>
<dbReference type="AlphaFoldDB" id="W0FDL1"/>
<keyword evidence="2" id="KW-0496">Mitochondrion</keyword>
<feature type="transmembrane region" description="Helical" evidence="1">
    <location>
        <begin position="12"/>
        <end position="31"/>
    </location>
</feature>
<geneLocation type="mitochondrion" evidence="2"/>
<organism evidence="2">
    <name type="scientific">Subparmatus marinkellei</name>
    <dbReference type="NCBI Taxonomy" id="1442168"/>
    <lineage>
        <taxon>Eukaryota</taxon>
        <taxon>Metazoa</taxon>
        <taxon>Ecdysozoa</taxon>
        <taxon>Arthropoda</taxon>
        <taxon>Chelicerata</taxon>
        <taxon>Arachnida</taxon>
        <taxon>Acari</taxon>
        <taxon>Parasitiformes</taxon>
        <taxon>Ixodida</taxon>
        <taxon>Ixodoidea</taxon>
        <taxon>Argasidae</taxon>
        <taxon>Ornithodorinae</taxon>
        <taxon>Subparmatus</taxon>
    </lineage>
</organism>
<accession>W0FDL1</accession>
<evidence type="ECO:0000313" key="2">
    <source>
        <dbReference type="EMBL" id="AHF21693.1"/>
    </source>
</evidence>
<keyword evidence="1" id="KW-0472">Membrane</keyword>
<name>W0FDL1_9ACAR</name>
<reference evidence="2" key="1">
    <citation type="journal article" date="2014" name="Ticks Tick Borne Dis.">
        <title>Molecular phylogeny of soft ticks (Ixodida: Argasidae) inferred from mitochondrial genome and nuclear rRNA sequences.</title>
        <authorList>
            <person name="Burger T.D."/>
            <person name="Shao R."/>
            <person name="Labruna M.B."/>
            <person name="Barker S.C."/>
        </authorList>
    </citation>
    <scope>NUCLEOTIDE SEQUENCE</scope>
</reference>
<keyword evidence="1" id="KW-1133">Transmembrane helix</keyword>
<dbReference type="EMBL" id="KC769594">
    <property type="protein sequence ID" value="AHF21693.1"/>
    <property type="molecule type" value="Genomic_DNA"/>
</dbReference>
<proteinExistence type="predicted"/>